<dbReference type="KEGG" id="ohi:H8790_13120"/>
<organism evidence="1 2">
    <name type="scientific">Oscillibacter hominis</name>
    <dbReference type="NCBI Taxonomy" id="2763056"/>
    <lineage>
        <taxon>Bacteria</taxon>
        <taxon>Bacillati</taxon>
        <taxon>Bacillota</taxon>
        <taxon>Clostridia</taxon>
        <taxon>Eubacteriales</taxon>
        <taxon>Oscillospiraceae</taxon>
        <taxon>Oscillibacter</taxon>
    </lineage>
</organism>
<dbReference type="InterPro" id="IPR036866">
    <property type="entry name" value="RibonucZ/Hydroxyglut_hydro"/>
</dbReference>
<dbReference type="Gene3D" id="3.60.15.10">
    <property type="entry name" value="Ribonuclease Z/Hydroxyacylglutathione hydrolase-like"/>
    <property type="match status" value="1"/>
</dbReference>
<protein>
    <submittedName>
        <fullName evidence="1">MBL fold metallo-hydrolase</fullName>
    </submittedName>
</protein>
<evidence type="ECO:0000313" key="1">
    <source>
        <dbReference type="EMBL" id="QNL44360.1"/>
    </source>
</evidence>
<name>A0A7G9B479_9FIRM</name>
<dbReference type="PANTHER" id="PTHR42967:SF1">
    <property type="entry name" value="MBL FOLD METALLO-HYDROLASE"/>
    <property type="match status" value="1"/>
</dbReference>
<dbReference type="EMBL" id="CP060490">
    <property type="protein sequence ID" value="QNL44360.1"/>
    <property type="molecule type" value="Genomic_DNA"/>
</dbReference>
<keyword evidence="2" id="KW-1185">Reference proteome</keyword>
<gene>
    <name evidence="1" type="ORF">H8790_13120</name>
</gene>
<keyword evidence="1" id="KW-0378">Hydrolase</keyword>
<dbReference type="Pfam" id="PF13483">
    <property type="entry name" value="Lactamase_B_3"/>
    <property type="match status" value="1"/>
</dbReference>
<accession>A0A7G9B479</accession>
<dbReference type="GO" id="GO:0016787">
    <property type="term" value="F:hydrolase activity"/>
    <property type="evidence" value="ECO:0007669"/>
    <property type="project" value="UniProtKB-KW"/>
</dbReference>
<dbReference type="Proteomes" id="UP000515960">
    <property type="component" value="Chromosome"/>
</dbReference>
<dbReference type="RefSeq" id="WP_187332961.1">
    <property type="nucleotide sequence ID" value="NZ_CP060490.1"/>
</dbReference>
<dbReference type="PANTHER" id="PTHR42967">
    <property type="entry name" value="METAL DEPENDENT HYDROLASE"/>
    <property type="match status" value="1"/>
</dbReference>
<dbReference type="SUPFAM" id="SSF56281">
    <property type="entry name" value="Metallo-hydrolase/oxidoreductase"/>
    <property type="match status" value="1"/>
</dbReference>
<proteinExistence type="predicted"/>
<reference evidence="1 2" key="1">
    <citation type="submission" date="2020-08" db="EMBL/GenBank/DDBJ databases">
        <authorList>
            <person name="Liu C."/>
            <person name="Sun Q."/>
        </authorList>
    </citation>
    <scope>NUCLEOTIDE SEQUENCE [LARGE SCALE GENOMIC DNA]</scope>
    <source>
        <strain evidence="1 2">NSJ-62</strain>
    </source>
</reference>
<dbReference type="AlphaFoldDB" id="A0A7G9B479"/>
<sequence length="234" mass="26943">MIRVTYIGHSGFLVEWPEQYWLFDYYNGTLPPLLPSKPLLVFASHRHADHFNPAIFRLPHPDVRYILSKDIRLTERKREEYGVPEGAEILSLSRRETVNLGPLSVCTLPSTDEGVAFLLTYNGRRVYHAGDLNWWAWAGESESYNHNMEANFKRFIEPLRGVHLNLCFAPLDPRQEGDYALGLSYLLKLAQADHVFPMHLWDDYGLIETFRAAYPQLSGPVVSITHQGQSWDLT</sequence>
<evidence type="ECO:0000313" key="2">
    <source>
        <dbReference type="Proteomes" id="UP000515960"/>
    </source>
</evidence>